<sequence>MTKLAGLGGWPVAATVAAAAALGAAAYFSGMLDGLRPAPDAPAQMATVPPEQATGTGGATAPAKKPSVTASAAADAAATDSPASAETANDTPPAAETAEPAPSDAAPAPAVAGLPSPPTFDLVRVEADGSTLIAGKASPEWSVAVELDGDELVREVAGSDGKFATFLSLPVSDVPRVLTLAMYGPSGQGPVASEDRVILAPRAPVATAGAAPAGEAPAPAGSPPERTADATADAAPEVTSPDVVADARDTTAAAGPAGTTTTPAEASTDAAQPAGTPATGADAAVADAGEGAAAGTGGAAPVVADAAAGMGQPGVDGAGPEVAAGTDPDAETAAPDRMADADDAATADTGSAPEPEVAADTGLAETAPVAATEAPAAPVSGSDTAVEVASAPAAVAEPLPPTVILSRADETRVLQAPDAPPTVMSEVSLDAITYTDTGEVELAGRGVPGAFVRVYLDNKPIVDSRIAEDGTWRTELPNVDKGVYTLRVDQVDDEGTVRARVETPFEREADADVRAALKAQMRNGVLQVTVQPGFTLWAIARENLGSGVQYVKVYEANADRIRNPDLIYPGQIFTVPEAETKIE</sequence>
<dbReference type="PANTHER" id="PTHR34700">
    <property type="entry name" value="POTASSIUM BINDING PROTEIN KBP"/>
    <property type="match status" value="1"/>
</dbReference>
<dbReference type="PROSITE" id="PS51782">
    <property type="entry name" value="LYSM"/>
    <property type="match status" value="1"/>
</dbReference>
<dbReference type="InterPro" id="IPR013783">
    <property type="entry name" value="Ig-like_fold"/>
</dbReference>
<feature type="domain" description="LysM" evidence="3">
    <location>
        <begin position="526"/>
        <end position="575"/>
    </location>
</feature>
<gene>
    <name evidence="4" type="ORF">GLS40_10885</name>
</gene>
<accession>A0A844WDN1</accession>
<dbReference type="Proteomes" id="UP000443843">
    <property type="component" value="Unassembled WGS sequence"/>
</dbReference>
<dbReference type="Gene3D" id="3.10.350.10">
    <property type="entry name" value="LysM domain"/>
    <property type="match status" value="1"/>
</dbReference>
<name>A0A844WDN1_9RHOB</name>
<reference evidence="4 5" key="1">
    <citation type="submission" date="2019-11" db="EMBL/GenBank/DDBJ databases">
        <title>Pseudooceanicola pacifica sp. nov., isolated from deep-sea sediment of the Pacific Ocean.</title>
        <authorList>
            <person name="Lyu L."/>
        </authorList>
    </citation>
    <scope>NUCLEOTIDE SEQUENCE [LARGE SCALE GENOMIC DNA]</scope>
    <source>
        <strain evidence="4 5">216_PA32_1</strain>
    </source>
</reference>
<dbReference type="InterPro" id="IPR036779">
    <property type="entry name" value="LysM_dom_sf"/>
</dbReference>
<feature type="compositionally biased region" description="Low complexity" evidence="1">
    <location>
        <begin position="208"/>
        <end position="219"/>
    </location>
</feature>
<proteinExistence type="predicted"/>
<evidence type="ECO:0000259" key="3">
    <source>
        <dbReference type="PROSITE" id="PS51782"/>
    </source>
</evidence>
<dbReference type="Gene3D" id="2.60.40.10">
    <property type="entry name" value="Immunoglobulins"/>
    <property type="match status" value="1"/>
</dbReference>
<feature type="signal peptide" evidence="2">
    <location>
        <begin position="1"/>
        <end position="19"/>
    </location>
</feature>
<keyword evidence="5" id="KW-1185">Reference proteome</keyword>
<evidence type="ECO:0000256" key="1">
    <source>
        <dbReference type="SAM" id="MobiDB-lite"/>
    </source>
</evidence>
<feature type="region of interest" description="Disordered" evidence="1">
    <location>
        <begin position="208"/>
        <end position="283"/>
    </location>
</feature>
<feature type="compositionally biased region" description="Low complexity" evidence="1">
    <location>
        <begin position="250"/>
        <end position="283"/>
    </location>
</feature>
<evidence type="ECO:0000313" key="4">
    <source>
        <dbReference type="EMBL" id="MWB78532.1"/>
    </source>
</evidence>
<feature type="compositionally biased region" description="Low complexity" evidence="1">
    <location>
        <begin position="69"/>
        <end position="114"/>
    </location>
</feature>
<dbReference type="InterPro" id="IPR018392">
    <property type="entry name" value="LysM"/>
</dbReference>
<dbReference type="EMBL" id="WNXQ01000005">
    <property type="protein sequence ID" value="MWB78532.1"/>
    <property type="molecule type" value="Genomic_DNA"/>
</dbReference>
<dbReference type="AlphaFoldDB" id="A0A844WDN1"/>
<feature type="region of interest" description="Disordered" evidence="1">
    <location>
        <begin position="311"/>
        <end position="361"/>
    </location>
</feature>
<organism evidence="4 5">
    <name type="scientific">Pseudooceanicola pacificus</name>
    <dbReference type="NCBI Taxonomy" id="2676438"/>
    <lineage>
        <taxon>Bacteria</taxon>
        <taxon>Pseudomonadati</taxon>
        <taxon>Pseudomonadota</taxon>
        <taxon>Alphaproteobacteria</taxon>
        <taxon>Rhodobacterales</taxon>
        <taxon>Paracoccaceae</taxon>
        <taxon>Pseudooceanicola</taxon>
    </lineage>
</organism>
<evidence type="ECO:0000313" key="5">
    <source>
        <dbReference type="Proteomes" id="UP000443843"/>
    </source>
</evidence>
<dbReference type="InterPro" id="IPR052196">
    <property type="entry name" value="Bact_Kbp"/>
</dbReference>
<dbReference type="RefSeq" id="WP_160382749.1">
    <property type="nucleotide sequence ID" value="NZ_WNXQ01000005.1"/>
</dbReference>
<dbReference type="CDD" id="cd00118">
    <property type="entry name" value="LysM"/>
    <property type="match status" value="1"/>
</dbReference>
<protein>
    <submittedName>
        <fullName evidence="4">LysM peptidoglycan-binding domain-containing protein</fullName>
    </submittedName>
</protein>
<feature type="region of interest" description="Disordered" evidence="1">
    <location>
        <begin position="41"/>
        <end position="114"/>
    </location>
</feature>
<evidence type="ECO:0000256" key="2">
    <source>
        <dbReference type="SAM" id="SignalP"/>
    </source>
</evidence>
<keyword evidence="2" id="KW-0732">Signal</keyword>
<feature type="chain" id="PRO_5032547147" evidence="2">
    <location>
        <begin position="20"/>
        <end position="583"/>
    </location>
</feature>
<comment type="caution">
    <text evidence="4">The sequence shown here is derived from an EMBL/GenBank/DDBJ whole genome shotgun (WGS) entry which is preliminary data.</text>
</comment>
<dbReference type="Pfam" id="PF01476">
    <property type="entry name" value="LysM"/>
    <property type="match status" value="1"/>
</dbReference>
<dbReference type="PANTHER" id="PTHR34700:SF4">
    <property type="entry name" value="PHAGE-LIKE ELEMENT PBSX PROTEIN XKDP"/>
    <property type="match status" value="1"/>
</dbReference>